<protein>
    <submittedName>
        <fullName evidence="4">AAA family ATPase</fullName>
    </submittedName>
</protein>
<dbReference type="InterPro" id="IPR027417">
    <property type="entry name" value="P-loop_NTPase"/>
</dbReference>
<feature type="transmembrane region" description="Helical" evidence="2">
    <location>
        <begin position="470"/>
        <end position="492"/>
    </location>
</feature>
<dbReference type="InterPro" id="IPR038734">
    <property type="entry name" value="YhaN_AAA"/>
</dbReference>
<keyword evidence="2" id="KW-0812">Transmembrane</keyword>
<organism evidence="4 5">
    <name type="scientific">Dialister invisus</name>
    <dbReference type="NCBI Taxonomy" id="218538"/>
    <lineage>
        <taxon>Bacteria</taxon>
        <taxon>Bacillati</taxon>
        <taxon>Bacillota</taxon>
        <taxon>Negativicutes</taxon>
        <taxon>Veillonellales</taxon>
        <taxon>Veillonellaceae</taxon>
        <taxon>Dialister</taxon>
    </lineage>
</organism>
<evidence type="ECO:0000256" key="2">
    <source>
        <dbReference type="SAM" id="Phobius"/>
    </source>
</evidence>
<feature type="coiled-coil region" evidence="1">
    <location>
        <begin position="680"/>
        <end position="707"/>
    </location>
</feature>
<dbReference type="SUPFAM" id="SSF52540">
    <property type="entry name" value="P-loop containing nucleoside triphosphate hydrolases"/>
    <property type="match status" value="1"/>
</dbReference>
<gene>
    <name evidence="4" type="ORF">HXL70_01150</name>
</gene>
<dbReference type="Proteomes" id="UP000757890">
    <property type="component" value="Unassembled WGS sequence"/>
</dbReference>
<feature type="transmembrane region" description="Helical" evidence="2">
    <location>
        <begin position="442"/>
        <end position="464"/>
    </location>
</feature>
<keyword evidence="2" id="KW-1133">Transmembrane helix</keyword>
<accession>A0A930B743</accession>
<evidence type="ECO:0000313" key="5">
    <source>
        <dbReference type="Proteomes" id="UP000757890"/>
    </source>
</evidence>
<feature type="coiled-coil region" evidence="1">
    <location>
        <begin position="492"/>
        <end position="519"/>
    </location>
</feature>
<dbReference type="PANTHER" id="PTHR41259">
    <property type="entry name" value="DOUBLE-STRAND BREAK REPAIR RAD50 ATPASE, PUTATIVE-RELATED"/>
    <property type="match status" value="1"/>
</dbReference>
<name>A0A930B743_9FIRM</name>
<feature type="coiled-coil region" evidence="1">
    <location>
        <begin position="769"/>
        <end position="803"/>
    </location>
</feature>
<dbReference type="Gene3D" id="3.40.50.300">
    <property type="entry name" value="P-loop containing nucleotide triphosphate hydrolases"/>
    <property type="match status" value="2"/>
</dbReference>
<keyword evidence="1" id="KW-0175">Coiled coil</keyword>
<keyword evidence="2" id="KW-0472">Membrane</keyword>
<reference evidence="4" key="1">
    <citation type="submission" date="2020-04" db="EMBL/GenBank/DDBJ databases">
        <title>Deep metagenomics examines the oral microbiome during advanced dental caries in children, revealing novel taxa and co-occurrences with host molecules.</title>
        <authorList>
            <person name="Baker J.L."/>
            <person name="Morton J.T."/>
            <person name="Dinis M."/>
            <person name="Alvarez R."/>
            <person name="Tran N.C."/>
            <person name="Knight R."/>
            <person name="Edlund A."/>
        </authorList>
    </citation>
    <scope>NUCLEOTIDE SEQUENCE</scope>
    <source>
        <strain evidence="4">JCVI_32_bin.14</strain>
    </source>
</reference>
<evidence type="ECO:0000256" key="1">
    <source>
        <dbReference type="SAM" id="Coils"/>
    </source>
</evidence>
<sequence length="997" mass="115791">MKITDLELEQYGIYQNESWKPAAGCLNVIMGENESGKTTLLRFIRDMMFGYERGKWQGKKGNMGFLRADGSAYRIYRDGKNKWAVNDKGEEFNDELSSLWWHGLNRGIYEKIFAVGLEDLQGTSFLADDSVRSRFFMLQGGDLVSGAMKQADEEMEKLLVSSSQGKRRINQLLMTLAEVQEALEHLSGQEKDFSILQKKQALLKKEIDKMKISLAADQEMDKQLEKRLGAWEYYKRAREIKRQLQLSEQVKLFPSNGKEQWGHLVSRMKLIREQQEVLQPKIDEYRPWAKEEIIPWTGMEQELEGLYVDLGQWKQIAAEEEELKRTKADWARSFVNLGYALPLWDRALSLKDACADVDWKQGRDLAQSAGVRNNELHFWQQREPEVEMLEEMIQGGTLLSSEEAWRKYEADASKIEVLLNEEAALTEKTDALSAQKDTRYTFWFWLGATALIAAVVFVIMFYMSLMGYTVLYGAVGASVLAASCFAINNHVFRRKENQIRELEAQIDEIKKEWHEVASRFPDHVPEDKKDLPAFHNMLQAKRSDFYGMQAKQQAFAWKRETVKKQQSAHKDWAEEGKLLKEAQAAVLDEWYKWLEANKLPKVLPEKVSELQEQWNKIYAEEGRGKIIDVRIDGAQEKLAGFAKRAGSIIRAAGMSCPITPESIAYIYEENKKRNLEWRSISEKNRQHDEYEREMNKLKSDWASCEREMNALFRLVNAVNAEDFAEKVNAHENHDRLLKDWENVRHDIRLYAGGEEEFNRLWATLESGRYDEWMAEHQKLAEKIAKEEQELGDLQRQQGAAENEIFRLAGDDTITKTLQKKKELETEIGQTMEDWLTALFIRSLMGKTQKRYDSGKQPKIIKMANRFLGRMTKGKYSLIVNDDGKDVSIIDEFYRKKESKVWSSGTGDQVYLAIRLAMALSFGEQMETLPIVLDDIFVRFDEERQKETLRFLMELGKEQQIFLFTCHERTMKLAEEAGREENTGEFIQLRNGCISKRI</sequence>
<dbReference type="AlphaFoldDB" id="A0A930B743"/>
<evidence type="ECO:0000313" key="4">
    <source>
        <dbReference type="EMBL" id="MBF1128646.1"/>
    </source>
</evidence>
<dbReference type="Pfam" id="PF13514">
    <property type="entry name" value="AAA_27"/>
    <property type="match status" value="1"/>
</dbReference>
<dbReference type="PANTHER" id="PTHR41259:SF1">
    <property type="entry name" value="DOUBLE-STRAND BREAK REPAIR RAD50 ATPASE, PUTATIVE-RELATED"/>
    <property type="match status" value="1"/>
</dbReference>
<proteinExistence type="predicted"/>
<feature type="domain" description="YhaN AAA" evidence="3">
    <location>
        <begin position="1"/>
        <end position="187"/>
    </location>
</feature>
<dbReference type="EMBL" id="JABZMK010000001">
    <property type="protein sequence ID" value="MBF1128646.1"/>
    <property type="molecule type" value="Genomic_DNA"/>
</dbReference>
<comment type="caution">
    <text evidence="4">The sequence shown here is derived from an EMBL/GenBank/DDBJ whole genome shotgun (WGS) entry which is preliminary data.</text>
</comment>
<evidence type="ECO:0000259" key="3">
    <source>
        <dbReference type="Pfam" id="PF13514"/>
    </source>
</evidence>